<accession>A0A151GPE1</accession>
<evidence type="ECO:0000313" key="2">
    <source>
        <dbReference type="Proteomes" id="UP000076580"/>
    </source>
</evidence>
<dbReference type="RefSeq" id="XP_040658224.1">
    <property type="nucleotide sequence ID" value="XM_040803191.1"/>
</dbReference>
<organism evidence="1 2">
    <name type="scientific">Drechmeria coniospora</name>
    <name type="common">Nematophagous fungus</name>
    <name type="synonym">Meria coniospora</name>
    <dbReference type="NCBI Taxonomy" id="98403"/>
    <lineage>
        <taxon>Eukaryota</taxon>
        <taxon>Fungi</taxon>
        <taxon>Dikarya</taxon>
        <taxon>Ascomycota</taxon>
        <taxon>Pezizomycotina</taxon>
        <taxon>Sordariomycetes</taxon>
        <taxon>Hypocreomycetidae</taxon>
        <taxon>Hypocreales</taxon>
        <taxon>Ophiocordycipitaceae</taxon>
        <taxon>Drechmeria</taxon>
    </lineage>
</organism>
<dbReference type="EMBL" id="LAYC01000002">
    <property type="protein sequence ID" value="KYK58872.1"/>
    <property type="molecule type" value="Genomic_DNA"/>
</dbReference>
<protein>
    <recommendedName>
        <fullName evidence="3">CYTH domain-containing protein</fullName>
    </recommendedName>
</protein>
<evidence type="ECO:0008006" key="3">
    <source>
        <dbReference type="Google" id="ProtNLM"/>
    </source>
</evidence>
<keyword evidence="2" id="KW-1185">Reference proteome</keyword>
<dbReference type="Proteomes" id="UP000076580">
    <property type="component" value="Chromosome 02"/>
</dbReference>
<name>A0A151GPE1_DRECN</name>
<proteinExistence type="predicted"/>
<comment type="caution">
    <text evidence="1">The sequence shown here is derived from an EMBL/GenBank/DDBJ whole genome shotgun (WGS) entry which is preliminary data.</text>
</comment>
<evidence type="ECO:0000313" key="1">
    <source>
        <dbReference type="EMBL" id="KYK58872.1"/>
    </source>
</evidence>
<reference evidence="1 2" key="1">
    <citation type="journal article" date="2016" name="Sci. Rep.">
        <title>Insights into Adaptations to a Near-Obligate Nematode Endoparasitic Lifestyle from the Finished Genome of Drechmeria coniospora.</title>
        <authorList>
            <person name="Zhang L."/>
            <person name="Zhou Z."/>
            <person name="Guo Q."/>
            <person name="Fokkens L."/>
            <person name="Miskei M."/>
            <person name="Pocsi I."/>
            <person name="Zhang W."/>
            <person name="Chen M."/>
            <person name="Wang L."/>
            <person name="Sun Y."/>
            <person name="Donzelli B.G."/>
            <person name="Gibson D.M."/>
            <person name="Nelson D.R."/>
            <person name="Luo J.G."/>
            <person name="Rep M."/>
            <person name="Liu H."/>
            <person name="Yang S."/>
            <person name="Wang J."/>
            <person name="Krasnoff S.B."/>
            <person name="Xu Y."/>
            <person name="Molnar I."/>
            <person name="Lin M."/>
        </authorList>
    </citation>
    <scope>NUCLEOTIDE SEQUENCE [LARGE SCALE GENOMIC DNA]</scope>
    <source>
        <strain evidence="1 2">ARSEF 6962</strain>
    </source>
</reference>
<sequence length="272" mass="30525">MASNLVPDYEVKVLLKPSEVLGSNNKLIDAVLSAFSIPSSTKKMNVQFVDTKKQDLYTKGWNLRIRKKEGGEEFELTYKKRYPIGDGDSSTAKGNIDAALKTAEQDGFDSTTSRTFQAQVDVGYQKQTLSISHDETISDTGFEAIDLPLAEESRKFLIDNAPEKFKIWLADNLGSDDLADCVVYGPVLAKRSKGTWDVFKLSIEVWPIRKSKTDASLELIVEASFKTPDLEKALEGRAKLVEFLQKRGWFLAEDSLKTKLIMERYGEITVHI</sequence>
<dbReference type="InParanoid" id="A0A151GPE1"/>
<dbReference type="AlphaFoldDB" id="A0A151GPE1"/>
<dbReference type="GeneID" id="63718533"/>
<dbReference type="Gene3D" id="2.40.320.10">
    <property type="entry name" value="Hypothetical Protein Pfu-838710-001"/>
    <property type="match status" value="1"/>
</dbReference>
<dbReference type="STRING" id="98403.A0A151GPE1"/>
<gene>
    <name evidence="1" type="ORF">DCS_05890</name>
</gene>